<organism evidence="7 8">
    <name type="scientific">Bacillus daqingensis</name>
    <dbReference type="NCBI Taxonomy" id="872396"/>
    <lineage>
        <taxon>Bacteria</taxon>
        <taxon>Bacillati</taxon>
        <taxon>Bacillota</taxon>
        <taxon>Bacilli</taxon>
        <taxon>Bacillales</taxon>
        <taxon>Bacillaceae</taxon>
        <taxon>Bacillus</taxon>
    </lineage>
</organism>
<comment type="catalytic activity">
    <reaction evidence="6">
        <text>D-ribose 5-phosphate + uracil = psi-UMP + H2O</text>
        <dbReference type="Rhea" id="RHEA:18337"/>
        <dbReference type="ChEBI" id="CHEBI:15377"/>
        <dbReference type="ChEBI" id="CHEBI:17568"/>
        <dbReference type="ChEBI" id="CHEBI:58380"/>
        <dbReference type="ChEBI" id="CHEBI:78346"/>
        <dbReference type="EC" id="4.2.1.70"/>
    </reaction>
</comment>
<comment type="function">
    <text evidence="6">Catalyzes the reversible cleavage of pseudouridine 5'-phosphate (PsiMP) to ribose 5-phosphate and uracil. Functions biologically in the cleavage direction, as part of a pseudouridine degradation pathway.</text>
</comment>
<dbReference type="PANTHER" id="PTHR42909:SF1">
    <property type="entry name" value="CARBOHYDRATE KINASE PFKB DOMAIN-CONTAINING PROTEIN"/>
    <property type="match status" value="1"/>
</dbReference>
<comment type="similarity">
    <text evidence="6">Belongs to the pseudouridine-5'-phosphate glycosidase family.</text>
</comment>
<evidence type="ECO:0000256" key="1">
    <source>
        <dbReference type="ARBA" id="ARBA00022723"/>
    </source>
</evidence>
<name>A0ABV9P1W2_9BACI</name>
<feature type="binding site" evidence="6">
    <location>
        <position position="138"/>
    </location>
    <ligand>
        <name>Mn(2+)</name>
        <dbReference type="ChEBI" id="CHEBI:29035"/>
    </ligand>
</feature>
<evidence type="ECO:0000256" key="5">
    <source>
        <dbReference type="ARBA" id="ARBA00023295"/>
    </source>
</evidence>
<gene>
    <name evidence="6" type="primary">psuG</name>
    <name evidence="7" type="ORF">ACFO4L_17140</name>
</gene>
<dbReference type="PANTHER" id="PTHR42909">
    <property type="entry name" value="ZGC:136858"/>
    <property type="match status" value="1"/>
</dbReference>
<dbReference type="Pfam" id="PF04227">
    <property type="entry name" value="Indigoidine_A"/>
    <property type="match status" value="1"/>
</dbReference>
<accession>A0ABV9P1W2</accession>
<keyword evidence="3 6" id="KW-0464">Manganese</keyword>
<keyword evidence="2 6" id="KW-0378">Hydrolase</keyword>
<evidence type="ECO:0000313" key="8">
    <source>
        <dbReference type="Proteomes" id="UP001595896"/>
    </source>
</evidence>
<keyword evidence="1 6" id="KW-0479">Metal-binding</keyword>
<reference evidence="8" key="1">
    <citation type="journal article" date="2019" name="Int. J. Syst. Evol. Microbiol.">
        <title>The Global Catalogue of Microorganisms (GCM) 10K type strain sequencing project: providing services to taxonomists for standard genome sequencing and annotation.</title>
        <authorList>
            <consortium name="The Broad Institute Genomics Platform"/>
            <consortium name="The Broad Institute Genome Sequencing Center for Infectious Disease"/>
            <person name="Wu L."/>
            <person name="Ma J."/>
        </authorList>
    </citation>
    <scope>NUCLEOTIDE SEQUENCE [LARGE SCALE GENOMIC DNA]</scope>
    <source>
        <strain evidence="8">JCM 12165</strain>
    </source>
</reference>
<proteinExistence type="inferred from homology"/>
<evidence type="ECO:0000313" key="7">
    <source>
        <dbReference type="EMBL" id="MFC4738300.1"/>
    </source>
</evidence>
<keyword evidence="5 6" id="KW-0326">Glycosidase</keyword>
<protein>
    <recommendedName>
        <fullName evidence="6">Pseudouridine-5'-phosphate glycosidase</fullName>
        <shortName evidence="6">PsiMP glycosidase</shortName>
        <ecNumber evidence="6">4.2.1.70</ecNumber>
    </recommendedName>
</protein>
<evidence type="ECO:0000256" key="3">
    <source>
        <dbReference type="ARBA" id="ARBA00023211"/>
    </source>
</evidence>
<dbReference type="EC" id="4.2.1.70" evidence="6"/>
<dbReference type="EMBL" id="JBHSGK010000021">
    <property type="protein sequence ID" value="MFC4738300.1"/>
    <property type="molecule type" value="Genomic_DNA"/>
</dbReference>
<feature type="active site" description="Nucleophile" evidence="6">
    <location>
        <position position="159"/>
    </location>
</feature>
<comment type="cofactor">
    <cofactor evidence="6">
        <name>Mn(2+)</name>
        <dbReference type="ChEBI" id="CHEBI:29035"/>
    </cofactor>
    <text evidence="6">Binds 1 Mn(2+) ion per subunit.</text>
</comment>
<dbReference type="Gene3D" id="3.40.1790.10">
    <property type="entry name" value="Indigoidine synthase domain"/>
    <property type="match status" value="1"/>
</dbReference>
<evidence type="ECO:0000256" key="2">
    <source>
        <dbReference type="ARBA" id="ARBA00022801"/>
    </source>
</evidence>
<dbReference type="SUPFAM" id="SSF110581">
    <property type="entry name" value="Indigoidine synthase A-like"/>
    <property type="match status" value="1"/>
</dbReference>
<dbReference type="InterPro" id="IPR007342">
    <property type="entry name" value="PsuG"/>
</dbReference>
<dbReference type="GO" id="GO:0016798">
    <property type="term" value="F:hydrolase activity, acting on glycosyl bonds"/>
    <property type="evidence" value="ECO:0007669"/>
    <property type="project" value="UniProtKB-KW"/>
</dbReference>
<feature type="binding site" evidence="6">
    <location>
        <begin position="140"/>
        <end position="142"/>
    </location>
    <ligand>
        <name>substrate</name>
    </ligand>
</feature>
<keyword evidence="4 6" id="KW-0456">Lyase</keyword>
<sequence>MNEWIKLSHDVQEALDAGKPVVALESTIITHGMPYPENIDTAMSVERIIREEGAVPATIAIMHGEIRVGLSEEELRELADAEDVEKVSRRDLPVVLAKRAYGSTTVAATMICAEMAGIDVFVTGGIGGVHRMGEATMDISADLEELAQTNVAVVCAGAKSILDIGLTMEYLETKGVPVIGYQTSRFPAFYYEDSGYDVSAAVSTPEEAARILKQKKVMDLAGGTVIGNPVPSESALHKEWVEERITEALAEAAQDGIKGKETTPYLLDKLKEVSDGKTLTANIALVENNAKNGAKIAVALAALSN</sequence>
<comment type="caution">
    <text evidence="7">The sequence shown here is derived from an EMBL/GenBank/DDBJ whole genome shotgun (WGS) entry which is preliminary data.</text>
</comment>
<evidence type="ECO:0000256" key="6">
    <source>
        <dbReference type="HAMAP-Rule" id="MF_01876"/>
    </source>
</evidence>
<evidence type="ECO:0000256" key="4">
    <source>
        <dbReference type="ARBA" id="ARBA00023239"/>
    </source>
</evidence>
<comment type="subunit">
    <text evidence="6">Homotrimer.</text>
</comment>
<dbReference type="InterPro" id="IPR022830">
    <property type="entry name" value="Indigdn_synthA-like"/>
</dbReference>
<dbReference type="HAMAP" id="MF_01876">
    <property type="entry name" value="PsiMP_glycosidase"/>
    <property type="match status" value="1"/>
</dbReference>
<feature type="binding site" evidence="6">
    <location>
        <position position="86"/>
    </location>
    <ligand>
        <name>substrate</name>
    </ligand>
</feature>
<keyword evidence="8" id="KW-1185">Reference proteome</keyword>
<feature type="active site" description="Proton donor" evidence="6">
    <location>
        <position position="25"/>
    </location>
</feature>
<dbReference type="Proteomes" id="UP001595896">
    <property type="component" value="Unassembled WGS sequence"/>
</dbReference>
<feature type="binding site" evidence="6">
    <location>
        <position position="106"/>
    </location>
    <ligand>
        <name>substrate</name>
    </ligand>
</feature>
<dbReference type="RefSeq" id="WP_377910885.1">
    <property type="nucleotide sequence ID" value="NZ_JBHSGK010000021.1"/>
</dbReference>